<dbReference type="InterPro" id="IPR011856">
    <property type="entry name" value="tRNA_endonuc-like_dom_sf"/>
</dbReference>
<name>A0ABS5ZHZ4_9GAMM</name>
<feature type="domain" description="VRR-NUC" evidence="4">
    <location>
        <begin position="16"/>
        <end position="124"/>
    </location>
</feature>
<keyword evidence="3" id="KW-0378">Hydrolase</keyword>
<proteinExistence type="predicted"/>
<dbReference type="EMBL" id="JAGSOY010000097">
    <property type="protein sequence ID" value="MBU2713692.1"/>
    <property type="molecule type" value="Genomic_DNA"/>
</dbReference>
<keyword evidence="6" id="KW-1185">Reference proteome</keyword>
<protein>
    <submittedName>
        <fullName evidence="5">VRR-NUC domain-containing protein</fullName>
    </submittedName>
</protein>
<reference evidence="5 6" key="1">
    <citation type="submission" date="2021-04" db="EMBL/GenBank/DDBJ databases">
        <authorList>
            <person name="Pira H."/>
            <person name="Risdian C."/>
            <person name="Wink J."/>
        </authorList>
    </citation>
    <scope>NUCLEOTIDE SEQUENCE [LARGE SCALE GENOMIC DNA]</scope>
    <source>
        <strain evidence="5 6">WH53</strain>
    </source>
</reference>
<accession>A0ABS5ZHZ4</accession>
<evidence type="ECO:0000259" key="4">
    <source>
        <dbReference type="SMART" id="SM00990"/>
    </source>
</evidence>
<comment type="caution">
    <text evidence="5">The sequence shown here is derived from an EMBL/GenBank/DDBJ whole genome shotgun (WGS) entry which is preliminary data.</text>
</comment>
<evidence type="ECO:0000256" key="1">
    <source>
        <dbReference type="ARBA" id="ARBA00001946"/>
    </source>
</evidence>
<dbReference type="Proteomes" id="UP000690515">
    <property type="component" value="Unassembled WGS sequence"/>
</dbReference>
<dbReference type="Pfam" id="PF08774">
    <property type="entry name" value="VRR_NUC"/>
    <property type="match status" value="1"/>
</dbReference>
<evidence type="ECO:0000313" key="6">
    <source>
        <dbReference type="Proteomes" id="UP000690515"/>
    </source>
</evidence>
<evidence type="ECO:0000256" key="3">
    <source>
        <dbReference type="ARBA" id="ARBA00022801"/>
    </source>
</evidence>
<evidence type="ECO:0000256" key="2">
    <source>
        <dbReference type="ARBA" id="ARBA00022722"/>
    </source>
</evidence>
<dbReference type="RefSeq" id="WP_215821977.1">
    <property type="nucleotide sequence ID" value="NZ_JAGSOY010000097.1"/>
</dbReference>
<dbReference type="SMART" id="SM00990">
    <property type="entry name" value="VRR_NUC"/>
    <property type="match status" value="1"/>
</dbReference>
<sequence length="147" mass="16313">MRPKKYVNHLTPAYVAKRKDHEGIEQKHLFAWMFACHRGLYDCAFHVPNGGHRHVAVAKKLKGEGVKAGVPDILILQPRGGYHGLAIEFKATPPNDAPVSGLQLKWLNRLAENGYLSVVCRGTKAAKETISNYAQLSLDQPCQTLTQ</sequence>
<keyword evidence="2" id="KW-0540">Nuclease</keyword>
<dbReference type="InterPro" id="IPR014883">
    <property type="entry name" value="VRR_NUC"/>
</dbReference>
<dbReference type="Gene3D" id="3.40.1350.10">
    <property type="match status" value="1"/>
</dbReference>
<gene>
    <name evidence="5" type="ORF">KCG35_21765</name>
</gene>
<comment type="cofactor">
    <cofactor evidence="1">
        <name>Mg(2+)</name>
        <dbReference type="ChEBI" id="CHEBI:18420"/>
    </cofactor>
</comment>
<organism evidence="5 6">
    <name type="scientific">Zooshikella harenae</name>
    <dbReference type="NCBI Taxonomy" id="2827238"/>
    <lineage>
        <taxon>Bacteria</taxon>
        <taxon>Pseudomonadati</taxon>
        <taxon>Pseudomonadota</taxon>
        <taxon>Gammaproteobacteria</taxon>
        <taxon>Oceanospirillales</taxon>
        <taxon>Zooshikellaceae</taxon>
        <taxon>Zooshikella</taxon>
    </lineage>
</organism>
<evidence type="ECO:0000313" key="5">
    <source>
        <dbReference type="EMBL" id="MBU2713692.1"/>
    </source>
</evidence>